<accession>A0A7D5GM49</accession>
<dbReference type="Proteomes" id="UP000509241">
    <property type="component" value="Chromosome"/>
</dbReference>
<dbReference type="KEGG" id="haly:HYG82_17250"/>
<reference evidence="1 2" key="1">
    <citation type="submission" date="2020-07" db="EMBL/GenBank/DDBJ databases">
        <authorList>
            <person name="Cui H."/>
        </authorList>
    </citation>
    <scope>NUCLEOTIDE SEQUENCE [LARGE SCALE GENOMIC DNA]</scope>
    <source>
        <strain evidence="1 2">YPL8</strain>
    </source>
</reference>
<keyword evidence="2" id="KW-1185">Reference proteome</keyword>
<dbReference type="RefSeq" id="WP_179263002.1">
    <property type="nucleotide sequence ID" value="NZ_CP058601.1"/>
</dbReference>
<sequence length="117" mass="13318">MDDFPTAGKVFRVYGSALSRGCHRRSRKIDEEFLVTRNERLREYHNWMDAADVAGAALHHLGSKERHEEIFGHDHHNNVTTVYGDADTGTIAELRRYAHRIREKSTTSSLPELPSSG</sequence>
<dbReference type="EMBL" id="CP058601">
    <property type="protein sequence ID" value="QLG50470.1"/>
    <property type="molecule type" value="Genomic_DNA"/>
</dbReference>
<name>A0A7D5GM49_9EURY</name>
<evidence type="ECO:0000313" key="2">
    <source>
        <dbReference type="Proteomes" id="UP000509241"/>
    </source>
</evidence>
<organism evidence="1 2">
    <name type="scientific">Natrinema halophilum</name>
    <dbReference type="NCBI Taxonomy" id="1699371"/>
    <lineage>
        <taxon>Archaea</taxon>
        <taxon>Methanobacteriati</taxon>
        <taxon>Methanobacteriota</taxon>
        <taxon>Stenosarchaea group</taxon>
        <taxon>Halobacteria</taxon>
        <taxon>Halobacteriales</taxon>
        <taxon>Natrialbaceae</taxon>
        <taxon>Natrinema</taxon>
    </lineage>
</organism>
<dbReference type="OrthoDB" id="198083at2157"/>
<protein>
    <submittedName>
        <fullName evidence="1">Uncharacterized protein</fullName>
    </submittedName>
</protein>
<evidence type="ECO:0000313" key="1">
    <source>
        <dbReference type="EMBL" id="QLG50470.1"/>
    </source>
</evidence>
<dbReference type="GeneID" id="56035075"/>
<dbReference type="AlphaFoldDB" id="A0A7D5GM49"/>
<gene>
    <name evidence="1" type="ORF">HYG82_17250</name>
</gene>
<proteinExistence type="predicted"/>